<dbReference type="Gene3D" id="3.40.470.10">
    <property type="entry name" value="Uracil-DNA glycosylase-like domain"/>
    <property type="match status" value="1"/>
</dbReference>
<keyword evidence="2" id="KW-1185">Reference proteome</keyword>
<gene>
    <name evidence="1" type="primary">gp_05092</name>
</gene>
<dbReference type="RefSeq" id="YP_010358574.1">
    <property type="nucleotide sequence ID" value="NC_062764.1"/>
</dbReference>
<dbReference type="KEGG" id="vg:75691464"/>
<evidence type="ECO:0000313" key="1">
    <source>
        <dbReference type="EMBL" id="QWM89002.1"/>
    </source>
</evidence>
<protein>
    <submittedName>
        <fullName evidence="1">Uracil-DNA glycosylase</fullName>
    </submittedName>
</protein>
<name>A0AAE7RYW9_9CAUD</name>
<dbReference type="GeneID" id="75691464"/>
<proteinExistence type="predicted"/>
<dbReference type="EMBL" id="MZ130474">
    <property type="protein sequence ID" value="QWM89002.1"/>
    <property type="molecule type" value="Genomic_DNA"/>
</dbReference>
<evidence type="ECO:0000313" key="2">
    <source>
        <dbReference type="Proteomes" id="UP000827387"/>
    </source>
</evidence>
<reference evidence="1 2" key="1">
    <citation type="submission" date="2021-04" db="EMBL/GenBank/DDBJ databases">
        <authorList>
            <person name="Shkoporov A.N."/>
            <person name="Stockdale S.R."/>
            <person name="Guerin E."/>
            <person name="Ross R.P."/>
            <person name="Hill C."/>
        </authorList>
    </citation>
    <scope>NUCLEOTIDE SEQUENCE [LARGE SCALE GENOMIC DNA]</scope>
    <source>
        <strain evidence="2">cr49_1</strain>
    </source>
</reference>
<sequence length="193" mass="22293">MGTMGRRRGPSGELCRSDGITFVQTKLVKSRCAYCSKCPNRLFAGDKENIVFGAGTIVTNTVLILPTVEEHYFDNSNIINILANVYNSYTNRNMFEDVYVTFATKCHRLRDYDTFSESYKYCKAILKYELYKIHPTDVVLLGPYTHSLLGNEDVCGYVRLHRLINPNVFYTDKQLWEVFKKHFGLLMNQLLSK</sequence>
<dbReference type="InterPro" id="IPR036895">
    <property type="entry name" value="Uracil-DNA_glycosylase-like_sf"/>
</dbReference>
<dbReference type="Proteomes" id="UP000827387">
    <property type="component" value="Segment"/>
</dbReference>
<dbReference type="SUPFAM" id="SSF52141">
    <property type="entry name" value="Uracil-DNA glycosylase-like"/>
    <property type="match status" value="1"/>
</dbReference>
<accession>A0AAE7RYW9</accession>
<organism evidence="1 2">
    <name type="scientific">uncultured phage cr49_1</name>
    <dbReference type="NCBI Taxonomy" id="2986402"/>
    <lineage>
        <taxon>Viruses</taxon>
        <taxon>Duplodnaviria</taxon>
        <taxon>Heunggongvirae</taxon>
        <taxon>Uroviricota</taxon>
        <taxon>Caudoviricetes</taxon>
        <taxon>Crassvirales</taxon>
        <taxon>Intestiviridae</taxon>
        <taxon>Crudevirinae</taxon>
        <taxon>Diorhovirus</taxon>
        <taxon>Diorhovirus copri</taxon>
    </lineage>
</organism>